<proteinExistence type="predicted"/>
<accession>A0AAD6R1D6</accession>
<evidence type="ECO:0000256" key="1">
    <source>
        <dbReference type="SAM" id="Phobius"/>
    </source>
</evidence>
<evidence type="ECO:0000313" key="3">
    <source>
        <dbReference type="Proteomes" id="UP001164929"/>
    </source>
</evidence>
<reference evidence="2 3" key="1">
    <citation type="journal article" date="2023" name="Mol. Ecol. Resour.">
        <title>Chromosome-level genome assembly of a triploid poplar Populus alba 'Berolinensis'.</title>
        <authorList>
            <person name="Chen S."/>
            <person name="Yu Y."/>
            <person name="Wang X."/>
            <person name="Wang S."/>
            <person name="Zhang T."/>
            <person name="Zhou Y."/>
            <person name="He R."/>
            <person name="Meng N."/>
            <person name="Wang Y."/>
            <person name="Liu W."/>
            <person name="Liu Z."/>
            <person name="Liu J."/>
            <person name="Guo Q."/>
            <person name="Huang H."/>
            <person name="Sederoff R.R."/>
            <person name="Wang G."/>
            <person name="Qu G."/>
            <person name="Chen S."/>
        </authorList>
    </citation>
    <scope>NUCLEOTIDE SEQUENCE [LARGE SCALE GENOMIC DNA]</scope>
    <source>
        <strain evidence="2">SC-2020</strain>
    </source>
</reference>
<dbReference type="AlphaFoldDB" id="A0AAD6R1D6"/>
<keyword evidence="1" id="KW-1133">Transmembrane helix</keyword>
<dbReference type="PANTHER" id="PTHR34673">
    <property type="entry name" value="COLD-REGULATED PROTEIN"/>
    <property type="match status" value="1"/>
</dbReference>
<organism evidence="2 3">
    <name type="scientific">Populus alba x Populus x berolinensis</name>
    <dbReference type="NCBI Taxonomy" id="444605"/>
    <lineage>
        <taxon>Eukaryota</taxon>
        <taxon>Viridiplantae</taxon>
        <taxon>Streptophyta</taxon>
        <taxon>Embryophyta</taxon>
        <taxon>Tracheophyta</taxon>
        <taxon>Spermatophyta</taxon>
        <taxon>Magnoliopsida</taxon>
        <taxon>eudicotyledons</taxon>
        <taxon>Gunneridae</taxon>
        <taxon>Pentapetalae</taxon>
        <taxon>rosids</taxon>
        <taxon>fabids</taxon>
        <taxon>Malpighiales</taxon>
        <taxon>Salicaceae</taxon>
        <taxon>Saliceae</taxon>
        <taxon>Populus</taxon>
    </lineage>
</organism>
<sequence length="97" mass="10713">MCVQCGTTSNPCRCKVVGPTVGFVAFADAAVVEWPLGAVVYLFKRMKGCRDHGHCCLHSCNTHLMVAFDEGFSGWFKRIRGAEKQSRGNMPHCFSLD</sequence>
<name>A0AAD6R1D6_9ROSI</name>
<keyword evidence="3" id="KW-1185">Reference proteome</keyword>
<dbReference type="Proteomes" id="UP001164929">
    <property type="component" value="Chromosome 4"/>
</dbReference>
<dbReference type="EMBL" id="JAQIZT010000004">
    <property type="protein sequence ID" value="KAJ7000408.1"/>
    <property type="molecule type" value="Genomic_DNA"/>
</dbReference>
<evidence type="ECO:0000313" key="2">
    <source>
        <dbReference type="EMBL" id="KAJ7000408.1"/>
    </source>
</evidence>
<keyword evidence="1" id="KW-0472">Membrane</keyword>
<gene>
    <name evidence="2" type="ORF">NC653_011023</name>
</gene>
<comment type="caution">
    <text evidence="2">The sequence shown here is derived from an EMBL/GenBank/DDBJ whole genome shotgun (WGS) entry which is preliminary data.</text>
</comment>
<feature type="transmembrane region" description="Helical" evidence="1">
    <location>
        <begin position="23"/>
        <end position="43"/>
    </location>
</feature>
<keyword evidence="1" id="KW-0812">Transmembrane</keyword>
<dbReference type="PANTHER" id="PTHR34673:SF1">
    <property type="entry name" value="COLD-REGULATED PROTEIN"/>
    <property type="match status" value="1"/>
</dbReference>
<protein>
    <submittedName>
        <fullName evidence="2">Uncharacterized protein</fullName>
    </submittedName>
</protein>